<dbReference type="EMBL" id="FNKK01000002">
    <property type="protein sequence ID" value="SDQ52723.1"/>
    <property type="molecule type" value="Genomic_DNA"/>
</dbReference>
<dbReference type="Proteomes" id="UP000217103">
    <property type="component" value="Unassembled WGS sequence"/>
</dbReference>
<proteinExistence type="predicted"/>
<dbReference type="AlphaFoldDB" id="A0A1H1BLK1"/>
<keyword evidence="2" id="KW-1185">Reference proteome</keyword>
<protein>
    <submittedName>
        <fullName evidence="1">Uncharacterized protein</fullName>
    </submittedName>
</protein>
<sequence length="52" mass="5584">MVDGRGIVVASWIANRVSEYSITTRVDDAQKGVEMTASGINRNGGYDPRGGR</sequence>
<dbReference type="STRING" id="35622.SAMN04489764_1019"/>
<gene>
    <name evidence="1" type="ORF">SAMN04489764_1019</name>
</gene>
<evidence type="ECO:0000313" key="2">
    <source>
        <dbReference type="Proteomes" id="UP000217103"/>
    </source>
</evidence>
<accession>A0A1H1BLK1</accession>
<reference evidence="1 2" key="1">
    <citation type="submission" date="2016-10" db="EMBL/GenBank/DDBJ databases">
        <authorList>
            <person name="de Groot N.N."/>
        </authorList>
    </citation>
    <scope>NUCLEOTIDE SEQUENCE [LARGE SCALE GENOMIC DNA]</scope>
    <source>
        <strain evidence="1 2">DSM 43794</strain>
    </source>
</reference>
<name>A0A1H1BLK1_9ACTN</name>
<evidence type="ECO:0000313" key="1">
    <source>
        <dbReference type="EMBL" id="SDQ52723.1"/>
    </source>
</evidence>
<organism evidence="1 2">
    <name type="scientific">Thermostaphylospora chromogena</name>
    <dbReference type="NCBI Taxonomy" id="35622"/>
    <lineage>
        <taxon>Bacteria</taxon>
        <taxon>Bacillati</taxon>
        <taxon>Actinomycetota</taxon>
        <taxon>Actinomycetes</taxon>
        <taxon>Streptosporangiales</taxon>
        <taxon>Thermomonosporaceae</taxon>
        <taxon>Thermostaphylospora</taxon>
    </lineage>
</organism>